<dbReference type="InterPro" id="IPR013538">
    <property type="entry name" value="ASHA1/2-like_C"/>
</dbReference>
<organism evidence="3 4">
    <name type="scientific">Paenisporosarcina cavernae</name>
    <dbReference type="NCBI Taxonomy" id="2320858"/>
    <lineage>
        <taxon>Bacteria</taxon>
        <taxon>Bacillati</taxon>
        <taxon>Bacillota</taxon>
        <taxon>Bacilli</taxon>
        <taxon>Bacillales</taxon>
        <taxon>Caryophanaceae</taxon>
        <taxon>Paenisporosarcina</taxon>
    </lineage>
</organism>
<sequence length="180" mass="20875">MICSSFFLHSEGFFRCLSKKYIYKGGNKVRTFHYDIYIAASPDKIWEAWTKSEHTERYFFGTAIRSDWNIGSSIEYLRGEVTDFGEIIELIPNRKLVHSWSNTSDTSDREEPTVVSLTLTSMGDVTKVTLDHEKLLSADYEENPYTFRGYNNGWPFILSNLKSYIETDNLLEVDFSEDVS</sequence>
<keyword evidence="4" id="KW-1185">Reference proteome</keyword>
<evidence type="ECO:0000259" key="2">
    <source>
        <dbReference type="Pfam" id="PF08327"/>
    </source>
</evidence>
<dbReference type="EMBL" id="CP032418">
    <property type="protein sequence ID" value="AYC30496.1"/>
    <property type="molecule type" value="Genomic_DNA"/>
</dbReference>
<dbReference type="KEGG" id="paek:D3873_11880"/>
<dbReference type="InterPro" id="IPR023393">
    <property type="entry name" value="START-like_dom_sf"/>
</dbReference>
<dbReference type="AlphaFoldDB" id="A0A385YUY2"/>
<evidence type="ECO:0000313" key="4">
    <source>
        <dbReference type="Proteomes" id="UP000265725"/>
    </source>
</evidence>
<evidence type="ECO:0000313" key="3">
    <source>
        <dbReference type="EMBL" id="AYC30496.1"/>
    </source>
</evidence>
<evidence type="ECO:0000256" key="1">
    <source>
        <dbReference type="ARBA" id="ARBA00006817"/>
    </source>
</evidence>
<gene>
    <name evidence="3" type="ORF">D3873_11880</name>
</gene>
<protein>
    <recommendedName>
        <fullName evidence="2">Activator of Hsp90 ATPase homologue 1/2-like C-terminal domain-containing protein</fullName>
    </recommendedName>
</protein>
<accession>A0A385YUY2</accession>
<dbReference type="Gene3D" id="3.30.530.20">
    <property type="match status" value="1"/>
</dbReference>
<dbReference type="SUPFAM" id="SSF55961">
    <property type="entry name" value="Bet v1-like"/>
    <property type="match status" value="1"/>
</dbReference>
<dbReference type="Proteomes" id="UP000265725">
    <property type="component" value="Chromosome"/>
</dbReference>
<dbReference type="Pfam" id="PF08327">
    <property type="entry name" value="AHSA1"/>
    <property type="match status" value="1"/>
</dbReference>
<dbReference type="OrthoDB" id="9800600at2"/>
<proteinExistence type="inferred from homology"/>
<dbReference type="CDD" id="cd08893">
    <property type="entry name" value="SRPBCC_CalC_Aha1-like_GntR-HTH"/>
    <property type="match status" value="1"/>
</dbReference>
<comment type="similarity">
    <text evidence="1">Belongs to the AHA1 family.</text>
</comment>
<name>A0A385YUY2_9BACL</name>
<reference evidence="4" key="1">
    <citation type="submission" date="2018-09" db="EMBL/GenBank/DDBJ databases">
        <authorList>
            <person name="Zhu H."/>
        </authorList>
    </citation>
    <scope>NUCLEOTIDE SEQUENCE [LARGE SCALE GENOMIC DNA]</scope>
    <source>
        <strain evidence="4">K2R23-3</strain>
    </source>
</reference>
<feature type="domain" description="Activator of Hsp90 ATPase homologue 1/2-like C-terminal" evidence="2">
    <location>
        <begin position="40"/>
        <end position="166"/>
    </location>
</feature>